<dbReference type="RefSeq" id="WP_189167127.1">
    <property type="nucleotide sequence ID" value="NZ_BMNT01000052.1"/>
</dbReference>
<dbReference type="AlphaFoldDB" id="A0A917RMS5"/>
<comment type="caution">
    <text evidence="1">The sequence shown here is derived from an EMBL/GenBank/DDBJ whole genome shotgun (WGS) entry which is preliminary data.</text>
</comment>
<evidence type="ECO:0008006" key="3">
    <source>
        <dbReference type="Google" id="ProtNLM"/>
    </source>
</evidence>
<name>A0A917RMS5_9ACTN</name>
<dbReference type="SUPFAM" id="SSF56059">
    <property type="entry name" value="Glutathione synthetase ATP-binding domain-like"/>
    <property type="match status" value="1"/>
</dbReference>
<protein>
    <recommendedName>
        <fullName evidence="3">ATP-grasp domain-containing protein</fullName>
    </recommendedName>
</protein>
<accession>A0A917RMS5</accession>
<proteinExistence type="predicted"/>
<dbReference type="Proteomes" id="UP000645217">
    <property type="component" value="Unassembled WGS sequence"/>
</dbReference>
<reference evidence="1" key="2">
    <citation type="submission" date="2020-09" db="EMBL/GenBank/DDBJ databases">
        <authorList>
            <person name="Sun Q."/>
            <person name="Ohkuma M."/>
        </authorList>
    </citation>
    <scope>NUCLEOTIDE SEQUENCE</scope>
    <source>
        <strain evidence="1">JCM 13064</strain>
    </source>
</reference>
<evidence type="ECO:0000313" key="2">
    <source>
        <dbReference type="Proteomes" id="UP000645217"/>
    </source>
</evidence>
<reference evidence="1" key="1">
    <citation type="journal article" date="2014" name="Int. J. Syst. Evol. Microbiol.">
        <title>Complete genome sequence of Corynebacterium casei LMG S-19264T (=DSM 44701T), isolated from a smear-ripened cheese.</title>
        <authorList>
            <consortium name="US DOE Joint Genome Institute (JGI-PGF)"/>
            <person name="Walter F."/>
            <person name="Albersmeier A."/>
            <person name="Kalinowski J."/>
            <person name="Ruckert C."/>
        </authorList>
    </citation>
    <scope>NUCLEOTIDE SEQUENCE</scope>
    <source>
        <strain evidence="1">JCM 13064</strain>
    </source>
</reference>
<dbReference type="Gene3D" id="3.30.470.20">
    <property type="entry name" value="ATP-grasp fold, B domain"/>
    <property type="match status" value="1"/>
</dbReference>
<evidence type="ECO:0000313" key="1">
    <source>
        <dbReference type="EMBL" id="GGL15883.1"/>
    </source>
</evidence>
<gene>
    <name evidence="1" type="ORF">GCM10007964_67330</name>
</gene>
<dbReference type="EMBL" id="BMNT01000052">
    <property type="protein sequence ID" value="GGL15883.1"/>
    <property type="molecule type" value="Genomic_DNA"/>
</dbReference>
<sequence length="352" mass="38622">MAQADVPLLLSRQTFKAALSAQSFDFQSLVGRPARYDDDCMPCVMILTRADDREADYISLRLAAAGIPLLRIDSDRCAGTELVWDVFDGVVRLGGERFRPKVHWSRYFSASSIDAPAPDAIAHYVQEQWGAWAEGMQPPTDVVMVNRSTGRWRPSRTAQLAAARRAGLRVPAGVVTTCPGRAPDLIPGSGDLVLKSLGEHLIEETPGNAVGLFPRRVTRAELTGDRTVESAPVLIQDFVPSSAELRIHWADGAFIAFRLGKRSMDVERLNISDVSIEQVPMPPELTGPLTLLSEQWNLQLAAFDLLETPGGHVFLEVNPAFDWLWLEHHLAGKPVSTAVCDFLINAFEGISS</sequence>
<keyword evidence="2" id="KW-1185">Reference proteome</keyword>
<organism evidence="1 2">
    <name type="scientific">Sphaerisporangium melleum</name>
    <dbReference type="NCBI Taxonomy" id="321316"/>
    <lineage>
        <taxon>Bacteria</taxon>
        <taxon>Bacillati</taxon>
        <taxon>Actinomycetota</taxon>
        <taxon>Actinomycetes</taxon>
        <taxon>Streptosporangiales</taxon>
        <taxon>Streptosporangiaceae</taxon>
        <taxon>Sphaerisporangium</taxon>
    </lineage>
</organism>